<proteinExistence type="predicted"/>
<reference evidence="2" key="1">
    <citation type="journal article" date="2019" name="Int. J. Syst. Evol. Microbiol.">
        <title>The Global Catalogue of Microorganisms (GCM) 10K type strain sequencing project: providing services to taxonomists for standard genome sequencing and annotation.</title>
        <authorList>
            <consortium name="The Broad Institute Genomics Platform"/>
            <consortium name="The Broad Institute Genome Sequencing Center for Infectious Disease"/>
            <person name="Wu L."/>
            <person name="Ma J."/>
        </authorList>
    </citation>
    <scope>NUCLEOTIDE SEQUENCE [LARGE SCALE GENOMIC DNA]</scope>
    <source>
        <strain evidence="2">NBRC 111981</strain>
    </source>
</reference>
<protein>
    <submittedName>
        <fullName evidence="1">Uncharacterized protein</fullName>
    </submittedName>
</protein>
<organism evidence="1 2">
    <name type="scientific">Dyella flagellata</name>
    <dbReference type="NCBI Taxonomy" id="1867833"/>
    <lineage>
        <taxon>Bacteria</taxon>
        <taxon>Pseudomonadati</taxon>
        <taxon>Pseudomonadota</taxon>
        <taxon>Gammaproteobacteria</taxon>
        <taxon>Lysobacterales</taxon>
        <taxon>Rhodanobacteraceae</taxon>
        <taxon>Dyella</taxon>
    </lineage>
</organism>
<accession>A0ABQ5XG99</accession>
<keyword evidence="2" id="KW-1185">Reference proteome</keyword>
<gene>
    <name evidence="1" type="ORF">GCM10007898_30520</name>
</gene>
<sequence>MSDGITNASATITLNVRHDDDDDDGCWNSRTIFVSAEAHDNNDDDEGNGYIIINRRKHEHFDDEDSAAQLDWSGSSDADFGTMRMTDDSWWSTLFDDAMLGVADLSAQSGLAVKRPD</sequence>
<name>A0ABQ5XG99_9GAMM</name>
<comment type="caution">
    <text evidence="1">The sequence shown here is derived from an EMBL/GenBank/DDBJ whole genome shotgun (WGS) entry which is preliminary data.</text>
</comment>
<evidence type="ECO:0000313" key="1">
    <source>
        <dbReference type="EMBL" id="GLQ89479.1"/>
    </source>
</evidence>
<dbReference type="Proteomes" id="UP001156627">
    <property type="component" value="Unassembled WGS sequence"/>
</dbReference>
<dbReference type="EMBL" id="BSOA01000035">
    <property type="protein sequence ID" value="GLQ89479.1"/>
    <property type="molecule type" value="Genomic_DNA"/>
</dbReference>
<evidence type="ECO:0000313" key="2">
    <source>
        <dbReference type="Proteomes" id="UP001156627"/>
    </source>
</evidence>